<dbReference type="OrthoDB" id="9815616at2"/>
<reference evidence="2" key="3">
    <citation type="submission" date="2019-09" db="EMBL/GenBank/DDBJ databases">
        <title>Co-occurence of chitin degradation, pigmentation and bioactivity in marine Pseudoalteromonas.</title>
        <authorList>
            <person name="Sonnenschein E.C."/>
            <person name="Bech P.K."/>
        </authorList>
    </citation>
    <scope>NUCLEOTIDE SEQUENCE</scope>
    <source>
        <strain evidence="2">S2231</strain>
        <strain evidence="1 3">S2233</strain>
    </source>
</reference>
<name>A0A5S3XFR4_9GAMM</name>
<keyword evidence="3" id="KW-1185">Reference proteome</keyword>
<dbReference type="Proteomes" id="UP000307706">
    <property type="component" value="Unassembled WGS sequence"/>
</dbReference>
<protein>
    <submittedName>
        <fullName evidence="2">Type I-F CRISPR-associated protein Csy1</fullName>
    </submittedName>
</protein>
<evidence type="ECO:0000313" key="4">
    <source>
        <dbReference type="Proteomes" id="UP000307706"/>
    </source>
</evidence>
<sequence>MIATMISKQTSQALAKGIEVYLAMRRDKKHEDYLKSKPQKKKNVVSKGINIRLASIVKRLTDKSEAVKLIEKAKKAKDQTALVFQQQKYHNFLELLDADVVDTELSELKAENLQFVSELEAQHKPANWLDEWAIKAKDISFATHVAKLTHSSSKGSSILDSSLSSDKRYLTTNLLGDPEIDTASSNAASLPVADILKVEHNGFSVLDCLKAEDVSFFAEFTDDKEQIAKWVQGLKQAYDSDIKQSYFLSKQVFFPLGDQNYHLLLPLTSSSLAQALHNEHKQYFEDEQSLARQQRNNGKFSATPVVSYPNKAKYAVTRSKGNVTVHLNVSGLNKERNGFLYLLSSQPPGWQSKGKSYCGLDYKALYKALSFLSKNELRDLNKYLKLLKNRELSDSQPARAAAITKKVQAIIHALFDEVMLANTVEETNWTKASKLTLPYQLLFEPYRDDEQATAEKLAGKWQTVISKDFARWLNKQLDERQLKLGTIHLELWAKLFSQELRSFIAIQEVSK</sequence>
<reference evidence="2 4" key="1">
    <citation type="submission" date="2017-12" db="EMBL/GenBank/DDBJ databases">
        <authorList>
            <person name="Paulsen S."/>
            <person name="Gram L.K."/>
        </authorList>
    </citation>
    <scope>NUCLEOTIDE SEQUENCE [LARGE SCALE GENOMIC DNA]</scope>
    <source>
        <strain evidence="2 4">S2231</strain>
        <strain evidence="1">S2233</strain>
    </source>
</reference>
<dbReference type="Proteomes" id="UP000305730">
    <property type="component" value="Unassembled WGS sequence"/>
</dbReference>
<dbReference type="InterPro" id="IPR013397">
    <property type="entry name" value="CRISPR-assoc_prot_Csy1"/>
</dbReference>
<evidence type="ECO:0000313" key="1">
    <source>
        <dbReference type="EMBL" id="TMP39757.1"/>
    </source>
</evidence>
<dbReference type="AlphaFoldDB" id="A0A5S3XFR4"/>
<dbReference type="NCBIfam" id="TIGR02564">
    <property type="entry name" value="cas_Csy1"/>
    <property type="match status" value="1"/>
</dbReference>
<accession>A0A5S3XFR4</accession>
<proteinExistence type="predicted"/>
<comment type="caution">
    <text evidence="2">The sequence shown here is derived from an EMBL/GenBank/DDBJ whole genome shotgun (WGS) entry which is preliminary data.</text>
</comment>
<evidence type="ECO:0000313" key="2">
    <source>
        <dbReference type="EMBL" id="TMP52116.1"/>
    </source>
</evidence>
<organism evidence="2 4">
    <name type="scientific">Pseudoalteromonas citrea</name>
    <dbReference type="NCBI Taxonomy" id="43655"/>
    <lineage>
        <taxon>Bacteria</taxon>
        <taxon>Pseudomonadati</taxon>
        <taxon>Pseudomonadota</taxon>
        <taxon>Gammaproteobacteria</taxon>
        <taxon>Alteromonadales</taxon>
        <taxon>Pseudoalteromonadaceae</taxon>
        <taxon>Pseudoalteromonas</taxon>
    </lineage>
</organism>
<gene>
    <name evidence="2" type="primary">csy1</name>
    <name evidence="2" type="ORF">CWB96_21975</name>
    <name evidence="1" type="ORF">CWB97_20725</name>
</gene>
<evidence type="ECO:0000313" key="3">
    <source>
        <dbReference type="Proteomes" id="UP000305730"/>
    </source>
</evidence>
<dbReference type="EMBL" id="PNCK01000099">
    <property type="protein sequence ID" value="TMP39757.1"/>
    <property type="molecule type" value="Genomic_DNA"/>
</dbReference>
<reference evidence="4" key="2">
    <citation type="submission" date="2019-06" db="EMBL/GenBank/DDBJ databases">
        <title>Co-occurence of chitin degradation, pigmentation and bioactivity in marine Pseudoalteromonas.</title>
        <authorList>
            <person name="Sonnenschein E.C."/>
            <person name="Bech P.K."/>
        </authorList>
    </citation>
    <scope>NUCLEOTIDE SEQUENCE [LARGE SCALE GENOMIC DNA]</scope>
    <source>
        <strain evidence="4">S2231</strain>
    </source>
</reference>
<dbReference type="Pfam" id="PF09611">
    <property type="entry name" value="Cas_Csy1"/>
    <property type="match status" value="1"/>
</dbReference>
<dbReference type="EMBL" id="PNCL01000184">
    <property type="protein sequence ID" value="TMP52116.1"/>
    <property type="molecule type" value="Genomic_DNA"/>
</dbReference>